<dbReference type="InParanoid" id="A0A1Y2DR96"/>
<reference evidence="2 3" key="1">
    <citation type="submission" date="2016-07" db="EMBL/GenBank/DDBJ databases">
        <title>Pervasive Adenine N6-methylation of Active Genes in Fungi.</title>
        <authorList>
            <consortium name="DOE Joint Genome Institute"/>
            <person name="Mondo S.J."/>
            <person name="Dannebaum R.O."/>
            <person name="Kuo R.C."/>
            <person name="Labutti K."/>
            <person name="Haridas S."/>
            <person name="Kuo A."/>
            <person name="Salamov A."/>
            <person name="Ahrendt S.R."/>
            <person name="Lipzen A."/>
            <person name="Sullivan W."/>
            <person name="Andreopoulos W.B."/>
            <person name="Clum A."/>
            <person name="Lindquist E."/>
            <person name="Daum C."/>
            <person name="Ramamoorthy G.K."/>
            <person name="Gryganskyi A."/>
            <person name="Culley D."/>
            <person name="Magnuson J.K."/>
            <person name="James T.Y."/>
            <person name="O'Malley M.A."/>
            <person name="Stajich J.E."/>
            <person name="Spatafora J.W."/>
            <person name="Visel A."/>
            <person name="Grigoriev I.V."/>
        </authorList>
    </citation>
    <scope>NUCLEOTIDE SEQUENCE [LARGE SCALE GENOMIC DNA]</scope>
    <source>
        <strain evidence="2 3">CBS 129021</strain>
    </source>
</reference>
<evidence type="ECO:0000313" key="3">
    <source>
        <dbReference type="Proteomes" id="UP000193689"/>
    </source>
</evidence>
<proteinExistence type="predicted"/>
<name>A0A1Y2DR96_9PEZI</name>
<organism evidence="2 3">
    <name type="scientific">Pseudomassariella vexata</name>
    <dbReference type="NCBI Taxonomy" id="1141098"/>
    <lineage>
        <taxon>Eukaryota</taxon>
        <taxon>Fungi</taxon>
        <taxon>Dikarya</taxon>
        <taxon>Ascomycota</taxon>
        <taxon>Pezizomycotina</taxon>
        <taxon>Sordariomycetes</taxon>
        <taxon>Xylariomycetidae</taxon>
        <taxon>Amphisphaeriales</taxon>
        <taxon>Pseudomassariaceae</taxon>
        <taxon>Pseudomassariella</taxon>
    </lineage>
</organism>
<comment type="caution">
    <text evidence="2">The sequence shown here is derived from an EMBL/GenBank/DDBJ whole genome shotgun (WGS) entry which is preliminary data.</text>
</comment>
<feature type="compositionally biased region" description="Basic and acidic residues" evidence="1">
    <location>
        <begin position="432"/>
        <end position="451"/>
    </location>
</feature>
<dbReference type="Proteomes" id="UP000193689">
    <property type="component" value="Unassembled WGS sequence"/>
</dbReference>
<evidence type="ECO:0000313" key="2">
    <source>
        <dbReference type="EMBL" id="ORY61757.1"/>
    </source>
</evidence>
<dbReference type="CDD" id="cd20273">
    <property type="entry name" value="Complex1_LYR_unchar"/>
    <property type="match status" value="1"/>
</dbReference>
<dbReference type="STRING" id="1141098.A0A1Y2DR96"/>
<dbReference type="RefSeq" id="XP_040713834.1">
    <property type="nucleotide sequence ID" value="XM_040860749.1"/>
</dbReference>
<gene>
    <name evidence="2" type="ORF">BCR38DRAFT_441060</name>
</gene>
<feature type="region of interest" description="Disordered" evidence="1">
    <location>
        <begin position="361"/>
        <end position="500"/>
    </location>
</feature>
<feature type="compositionally biased region" description="Polar residues" evidence="1">
    <location>
        <begin position="126"/>
        <end position="138"/>
    </location>
</feature>
<protein>
    <submittedName>
        <fullName evidence="2">Uncharacterized protein</fullName>
    </submittedName>
</protein>
<keyword evidence="3" id="KW-1185">Reference proteome</keyword>
<feature type="compositionally biased region" description="Basic and acidic residues" evidence="1">
    <location>
        <begin position="365"/>
        <end position="402"/>
    </location>
</feature>
<dbReference type="EMBL" id="MCFJ01000010">
    <property type="protein sequence ID" value="ORY61757.1"/>
    <property type="molecule type" value="Genomic_DNA"/>
</dbReference>
<dbReference type="AlphaFoldDB" id="A0A1Y2DR96"/>
<evidence type="ECO:0000256" key="1">
    <source>
        <dbReference type="SAM" id="MobiDB-lite"/>
    </source>
</evidence>
<sequence length="500" mass="57141">MKSKWAMRKSFLIPARDSRHRTACFALYRALLNLAPHVPLPSNLATAWGPKNPIAHLIRRAFRRNRADVSPRLVYPALKAGYRFLALLQGAQTPSSPEHDSVLSFLEARLKERNHTLAQKELHPPNSKNPVQMTSAPSPLSVPLLVNVTPDPTPENPNPKPVYAAAHRPRPLSELPPGATRKIPKFDIASDFPILRLDKPQPPVLSRVLRQKIVKRQERITKVMSIIEDELPEWADEDAWERNVADLMEKEWTERQCVAPHEQQIQETVAQAIWEHQAEQQDENVYKQTLYKHGVLWLNRVLSRERDDAVARADAMRVIIAEEKALAEKEKHERAAERRCRWEEKMRELHGEGWEQTVEQANAAHRREKEAKPRRKGDAIDKERRAAQTKGEAKRKAVEEQMKAPLAWQKAKGKAAEEFGQKRANPKQPGKTKNEVSEQEMGKKPEEEKRRLGGTINRPLVRRTPIIGRRGVTARRANIPDQRVGQKAPAESVGGERKEQ</sequence>
<dbReference type="InterPro" id="IPR046896">
    <property type="entry name" value="Cup1-like_N"/>
</dbReference>
<accession>A0A1Y2DR96</accession>
<dbReference type="OrthoDB" id="3925971at2759"/>
<feature type="region of interest" description="Disordered" evidence="1">
    <location>
        <begin position="118"/>
        <end position="138"/>
    </location>
</feature>
<dbReference type="GeneID" id="63776961"/>